<name>A0A4P7W5Z5_9BACT</name>
<dbReference type="RefSeq" id="WP_123615020.1">
    <property type="nucleotide sequence ID" value="NZ_CAXHQF010000020.1"/>
</dbReference>
<keyword evidence="1" id="KW-1133">Transmembrane helix</keyword>
<evidence type="ECO:0000313" key="2">
    <source>
        <dbReference type="EMBL" id="QCD43486.1"/>
    </source>
</evidence>
<keyword evidence="3" id="KW-1185">Reference proteome</keyword>
<keyword evidence="1" id="KW-0472">Membrane</keyword>
<feature type="transmembrane region" description="Helical" evidence="1">
    <location>
        <begin position="55"/>
        <end position="73"/>
    </location>
</feature>
<sequence>MKDILTKVDRNDGMTVPDGYFDDFAAKMMASLPEKEWESPASKVMPRSFWQKVRPYVYLAAMFMGVWCMMKMFDLMRSDSYGLQIENNPVMTAAIGNDHFINDYFINECDVNDYQLMEDLYETGFDPEETDMGMVVDVADSVSLPDSPEFPLSEI</sequence>
<dbReference type="Proteomes" id="UP000297149">
    <property type="component" value="Chromosome"/>
</dbReference>
<keyword evidence="1" id="KW-0812">Transmembrane</keyword>
<accession>A0A4P7W5Z5</accession>
<evidence type="ECO:0000313" key="3">
    <source>
        <dbReference type="Proteomes" id="UP000297149"/>
    </source>
</evidence>
<gene>
    <name evidence="2" type="ORF">E7747_15215</name>
</gene>
<dbReference type="EMBL" id="CP039396">
    <property type="protein sequence ID" value="QCD43486.1"/>
    <property type="molecule type" value="Genomic_DNA"/>
</dbReference>
<evidence type="ECO:0000256" key="1">
    <source>
        <dbReference type="SAM" id="Phobius"/>
    </source>
</evidence>
<dbReference type="KEGG" id="ddb:E7747_15215"/>
<reference evidence="3" key="1">
    <citation type="submission" date="2019-02" db="EMBL/GenBank/DDBJ databases">
        <title>Isolation and identification of novel species under the genus Muribaculum.</title>
        <authorList>
            <person name="Miyake S."/>
            <person name="Ding Y."/>
            <person name="Low A."/>
            <person name="Soh M."/>
            <person name="Seedorf H."/>
        </authorList>
    </citation>
    <scope>NUCLEOTIDE SEQUENCE [LARGE SCALE GENOMIC DNA]</scope>
    <source>
        <strain evidence="3">H5</strain>
    </source>
</reference>
<organism evidence="2 3">
    <name type="scientific">Duncaniella dubosii</name>
    <dbReference type="NCBI Taxonomy" id="2518971"/>
    <lineage>
        <taxon>Bacteria</taxon>
        <taxon>Pseudomonadati</taxon>
        <taxon>Bacteroidota</taxon>
        <taxon>Bacteroidia</taxon>
        <taxon>Bacteroidales</taxon>
        <taxon>Muribaculaceae</taxon>
        <taxon>Duncaniella</taxon>
    </lineage>
</organism>
<proteinExistence type="predicted"/>
<dbReference type="AlphaFoldDB" id="A0A4P7W5Z5"/>
<protein>
    <submittedName>
        <fullName evidence="2">Uncharacterized protein</fullName>
    </submittedName>
</protein>